<feature type="transmembrane region" description="Helical" evidence="7">
    <location>
        <begin position="71"/>
        <end position="93"/>
    </location>
</feature>
<evidence type="ECO:0000256" key="5">
    <source>
        <dbReference type="ARBA" id="ARBA00023136"/>
    </source>
</evidence>
<name>A0A1G9ADN6_9PSED</name>
<dbReference type="Proteomes" id="UP000198706">
    <property type="component" value="Unassembled WGS sequence"/>
</dbReference>
<accession>A0A1G9ADN6</accession>
<dbReference type="Pfam" id="PF01618">
    <property type="entry name" value="MotA_ExbB"/>
    <property type="match status" value="1"/>
</dbReference>
<dbReference type="InterPro" id="IPR050790">
    <property type="entry name" value="ExbB/TolQ_transport"/>
</dbReference>
<evidence type="ECO:0000256" key="6">
    <source>
        <dbReference type="RuleBase" id="RU004057"/>
    </source>
</evidence>
<evidence type="ECO:0000256" key="1">
    <source>
        <dbReference type="ARBA" id="ARBA00004651"/>
    </source>
</evidence>
<dbReference type="PANTHER" id="PTHR30625:SF3">
    <property type="entry name" value="TOL-PAL SYSTEM PROTEIN TOLQ"/>
    <property type="match status" value="1"/>
</dbReference>
<gene>
    <name evidence="9" type="ORF">SAMN05216186_105182</name>
</gene>
<dbReference type="InterPro" id="IPR002898">
    <property type="entry name" value="MotA_ExbB_proton_chnl"/>
</dbReference>
<evidence type="ECO:0000259" key="8">
    <source>
        <dbReference type="Pfam" id="PF01618"/>
    </source>
</evidence>
<evidence type="ECO:0000256" key="2">
    <source>
        <dbReference type="ARBA" id="ARBA00022475"/>
    </source>
</evidence>
<proteinExistence type="inferred from homology"/>
<feature type="transmembrane region" description="Helical" evidence="7">
    <location>
        <begin position="20"/>
        <end position="41"/>
    </location>
</feature>
<evidence type="ECO:0000256" key="7">
    <source>
        <dbReference type="SAM" id="Phobius"/>
    </source>
</evidence>
<feature type="transmembrane region" description="Helical" evidence="7">
    <location>
        <begin position="105"/>
        <end position="127"/>
    </location>
</feature>
<organism evidence="9 10">
    <name type="scientific">Pseudomonas indica</name>
    <dbReference type="NCBI Taxonomy" id="137658"/>
    <lineage>
        <taxon>Bacteria</taxon>
        <taxon>Pseudomonadati</taxon>
        <taxon>Pseudomonadota</taxon>
        <taxon>Gammaproteobacteria</taxon>
        <taxon>Pseudomonadales</taxon>
        <taxon>Pseudomonadaceae</taxon>
        <taxon>Pseudomonas</taxon>
    </lineage>
</organism>
<dbReference type="STRING" id="137658.SAMN05216186_105182"/>
<dbReference type="GO" id="GO:0017038">
    <property type="term" value="P:protein import"/>
    <property type="evidence" value="ECO:0007669"/>
    <property type="project" value="TreeGrafter"/>
</dbReference>
<dbReference type="PANTHER" id="PTHR30625">
    <property type="entry name" value="PROTEIN TOLQ"/>
    <property type="match status" value="1"/>
</dbReference>
<dbReference type="OrthoDB" id="3178152at2"/>
<reference evidence="9 10" key="1">
    <citation type="submission" date="2016-10" db="EMBL/GenBank/DDBJ databases">
        <authorList>
            <person name="de Groot N.N."/>
        </authorList>
    </citation>
    <scope>NUCLEOTIDE SEQUENCE [LARGE SCALE GENOMIC DNA]</scope>
    <source>
        <strain evidence="9 10">JCM 21544</strain>
    </source>
</reference>
<keyword evidence="3 7" id="KW-0812">Transmembrane</keyword>
<dbReference type="EMBL" id="FNFD01000005">
    <property type="protein sequence ID" value="SDK25477.1"/>
    <property type="molecule type" value="Genomic_DNA"/>
</dbReference>
<keyword evidence="2" id="KW-1003">Cell membrane</keyword>
<evidence type="ECO:0000256" key="3">
    <source>
        <dbReference type="ARBA" id="ARBA00022692"/>
    </source>
</evidence>
<sequence>MFDSNVFGWLHLLVGWLLQPVTWGLFGLLALAVWDIGVAAGERLGGLSRWRLLAPAEVERRARKRLDRADLIARIGPMLGLMGTLIPLGPGLAALGEGNVQILSVAMRVAFDTTVLGLLAGVIGFALGRLRRRWYDELLDELEATETGEAGDEPALAL</sequence>
<keyword evidence="10" id="KW-1185">Reference proteome</keyword>
<keyword evidence="5 7" id="KW-0472">Membrane</keyword>
<dbReference type="RefSeq" id="WP_084335222.1">
    <property type="nucleotide sequence ID" value="NZ_CBKZNZ010000131.1"/>
</dbReference>
<comment type="subcellular location">
    <subcellularLocation>
        <location evidence="1">Cell membrane</location>
        <topology evidence="1">Multi-pass membrane protein</topology>
    </subcellularLocation>
    <subcellularLocation>
        <location evidence="6">Membrane</location>
        <topology evidence="6">Multi-pass membrane protein</topology>
    </subcellularLocation>
</comment>
<dbReference type="GO" id="GO:0005886">
    <property type="term" value="C:plasma membrane"/>
    <property type="evidence" value="ECO:0007669"/>
    <property type="project" value="UniProtKB-SubCell"/>
</dbReference>
<keyword evidence="4 7" id="KW-1133">Transmembrane helix</keyword>
<keyword evidence="6" id="KW-0653">Protein transport</keyword>
<feature type="domain" description="MotA/TolQ/ExbB proton channel" evidence="8">
    <location>
        <begin position="57"/>
        <end position="143"/>
    </location>
</feature>
<evidence type="ECO:0000256" key="4">
    <source>
        <dbReference type="ARBA" id="ARBA00022989"/>
    </source>
</evidence>
<keyword evidence="6" id="KW-0813">Transport</keyword>
<protein>
    <submittedName>
        <fullName evidence="9">MotA/TolQ/ExbB proton channel family protein</fullName>
    </submittedName>
</protein>
<evidence type="ECO:0000313" key="9">
    <source>
        <dbReference type="EMBL" id="SDK25477.1"/>
    </source>
</evidence>
<dbReference type="AlphaFoldDB" id="A0A1G9ADN6"/>
<comment type="similarity">
    <text evidence="6">Belongs to the exbB/tolQ family.</text>
</comment>
<evidence type="ECO:0000313" key="10">
    <source>
        <dbReference type="Proteomes" id="UP000198706"/>
    </source>
</evidence>